<dbReference type="CDD" id="cd05403">
    <property type="entry name" value="NT_KNTase_like"/>
    <property type="match status" value="1"/>
</dbReference>
<dbReference type="SUPFAM" id="SSF81301">
    <property type="entry name" value="Nucleotidyltransferase"/>
    <property type="match status" value="1"/>
</dbReference>
<feature type="domain" description="Kanamycin nucleotidyltransferase C-terminal" evidence="1">
    <location>
        <begin position="114"/>
        <end position="243"/>
    </location>
</feature>
<evidence type="ECO:0000259" key="1">
    <source>
        <dbReference type="Pfam" id="PF07827"/>
    </source>
</evidence>
<dbReference type="AlphaFoldDB" id="A0ABD6SC68"/>
<name>A0ABD6SC68_BACTU</name>
<dbReference type="EMBL" id="NTXF01000091">
    <property type="protein sequence ID" value="PEX42233.1"/>
    <property type="molecule type" value="Genomic_DNA"/>
</dbReference>
<dbReference type="Gene3D" id="1.20.120.330">
    <property type="entry name" value="Nucleotidyltransferases domain 2"/>
    <property type="match status" value="1"/>
</dbReference>
<evidence type="ECO:0000313" key="3">
    <source>
        <dbReference type="Proteomes" id="UP000220502"/>
    </source>
</evidence>
<dbReference type="InterPro" id="IPR043519">
    <property type="entry name" value="NT_sf"/>
</dbReference>
<gene>
    <name evidence="2" type="ORF">CN461_31055</name>
</gene>
<sequence>MIGPRKLTREERMEIAYTIAKQLLVRYGSNVKAIGIYGSLARKTDGPFSDIEIKCILNPLEESYSYEWTSGDWKAEVNIDCVKDIIEEATTVEEDWPLTHGQFFNISPLYDPDEFFQALRQKAGSVENSFFKEAICKTLVEEMYEYMGKLRNIEFQGPKTFLPTLAMKISTTGAMILGLHNKRYFTTSAQVLPEAMSFTDKPDGFDELCKMVMSGYLSDSKQIVNSCEKYWENLLKWSANHDYMIKCSSDLPVRSK</sequence>
<dbReference type="SUPFAM" id="SSF81593">
    <property type="entry name" value="Nucleotidyltransferase substrate binding subunit/domain"/>
    <property type="match status" value="1"/>
</dbReference>
<dbReference type="NCBIfam" id="NF033061">
    <property type="entry name" value="ANT_4p_I"/>
    <property type="match status" value="1"/>
</dbReference>
<protein>
    <submittedName>
        <fullName evidence="2">ANT(4')-I family aminoglycoside nucleotidyltransferase</fullName>
    </submittedName>
</protein>
<dbReference type="Pfam" id="PF07827">
    <property type="entry name" value="KNTase_C"/>
    <property type="match status" value="1"/>
</dbReference>
<reference evidence="2 3" key="1">
    <citation type="submission" date="2017-09" db="EMBL/GenBank/DDBJ databases">
        <title>Large-scale bioinformatics analysis of Bacillus genomes uncovers conserved roles of natural products in bacterial physiology.</title>
        <authorList>
            <consortium name="Agbiome Team Llc"/>
            <person name="Bleich R.M."/>
            <person name="Kirk G.J."/>
            <person name="Santa Maria K.C."/>
            <person name="Allen S.E."/>
            <person name="Farag S."/>
            <person name="Shank E.A."/>
            <person name="Bowers A."/>
        </authorList>
    </citation>
    <scope>NUCLEOTIDE SEQUENCE [LARGE SCALE GENOMIC DNA]</scope>
    <source>
        <strain evidence="2 3">AFS007900</strain>
    </source>
</reference>
<accession>A0ABD6SC68</accession>
<dbReference type="Gene3D" id="3.30.460.10">
    <property type="entry name" value="Beta Polymerase, domain 2"/>
    <property type="match status" value="1"/>
</dbReference>
<comment type="caution">
    <text evidence="2">The sequence shown here is derived from an EMBL/GenBank/DDBJ whole genome shotgun (WGS) entry which is preliminary data.</text>
</comment>
<dbReference type="Proteomes" id="UP000220502">
    <property type="component" value="Unassembled WGS sequence"/>
</dbReference>
<dbReference type="InterPro" id="IPR012481">
    <property type="entry name" value="KNTase_C"/>
</dbReference>
<proteinExistence type="predicted"/>
<organism evidence="2 3">
    <name type="scientific">Bacillus thuringiensis</name>
    <dbReference type="NCBI Taxonomy" id="1428"/>
    <lineage>
        <taxon>Bacteria</taxon>
        <taxon>Bacillati</taxon>
        <taxon>Bacillota</taxon>
        <taxon>Bacilli</taxon>
        <taxon>Bacillales</taxon>
        <taxon>Bacillaceae</taxon>
        <taxon>Bacillus</taxon>
        <taxon>Bacillus cereus group</taxon>
    </lineage>
</organism>
<evidence type="ECO:0000313" key="2">
    <source>
        <dbReference type="EMBL" id="PEX42233.1"/>
    </source>
</evidence>
<dbReference type="RefSeq" id="WP_000580135.1">
    <property type="nucleotide sequence ID" value="NZ_NTRM01000070.1"/>
</dbReference>